<evidence type="ECO:0000256" key="4">
    <source>
        <dbReference type="ARBA" id="ARBA00013858"/>
    </source>
</evidence>
<name>A0AA94EI93_9GAMM</name>
<evidence type="ECO:0000256" key="12">
    <source>
        <dbReference type="ARBA" id="ARBA00049878"/>
    </source>
</evidence>
<evidence type="ECO:0000313" key="14">
    <source>
        <dbReference type="Proteomes" id="UP000286680"/>
    </source>
</evidence>
<dbReference type="CDD" id="cd00756">
    <property type="entry name" value="MoaE"/>
    <property type="match status" value="1"/>
</dbReference>
<keyword evidence="5" id="KW-0808">Transferase</keyword>
<keyword evidence="6" id="KW-0501">Molybdenum cofactor biosynthesis</keyword>
<sequence>MSVQVAVQTEDFDVADCYKTLAKHASCGAVATFSGLVRDDTGDLQALELEHYPQMTEKALQGIVAQAQQRWPLAAVTVIHRVGYLRVNEQIVFVGVASGHRDAAFAATSFIMDYLKTKAPFWKKEHYAEGSRWVAAKDSDTVAANRWE</sequence>
<dbReference type="RefSeq" id="WP_126819749.1">
    <property type="nucleotide sequence ID" value="NZ_PIPS01000001.1"/>
</dbReference>
<keyword evidence="14" id="KW-1185">Reference proteome</keyword>
<comment type="catalytic activity">
    <reaction evidence="12">
        <text>2 [molybdopterin-synthase sulfur-carrier protein]-C-terminal-Gly-aminoethanethioate + cyclic pyranopterin phosphate + H2O = molybdopterin + 2 [molybdopterin-synthase sulfur-carrier protein]-C-terminal Gly-Gly + 2 H(+)</text>
        <dbReference type="Rhea" id="RHEA:26333"/>
        <dbReference type="Rhea" id="RHEA-COMP:12202"/>
        <dbReference type="Rhea" id="RHEA-COMP:19907"/>
        <dbReference type="ChEBI" id="CHEBI:15377"/>
        <dbReference type="ChEBI" id="CHEBI:15378"/>
        <dbReference type="ChEBI" id="CHEBI:58698"/>
        <dbReference type="ChEBI" id="CHEBI:59648"/>
        <dbReference type="ChEBI" id="CHEBI:90778"/>
        <dbReference type="ChEBI" id="CHEBI:232372"/>
        <dbReference type="EC" id="2.8.1.12"/>
    </reaction>
</comment>
<accession>A0AA94EI93</accession>
<proteinExistence type="inferred from homology"/>
<evidence type="ECO:0000256" key="2">
    <source>
        <dbReference type="ARBA" id="ARBA00005426"/>
    </source>
</evidence>
<comment type="pathway">
    <text evidence="1">Cofactor biosynthesis; molybdopterin biosynthesis.</text>
</comment>
<evidence type="ECO:0000256" key="3">
    <source>
        <dbReference type="ARBA" id="ARBA00011950"/>
    </source>
</evidence>
<evidence type="ECO:0000256" key="10">
    <source>
        <dbReference type="ARBA" id="ARBA00030781"/>
    </source>
</evidence>
<dbReference type="InterPro" id="IPR003448">
    <property type="entry name" value="Mopterin_biosynth_MoaE"/>
</dbReference>
<dbReference type="GO" id="GO:0030366">
    <property type="term" value="F:molybdopterin synthase activity"/>
    <property type="evidence" value="ECO:0007669"/>
    <property type="project" value="UniProtKB-EC"/>
</dbReference>
<dbReference type="EC" id="2.8.1.12" evidence="3"/>
<reference evidence="14" key="1">
    <citation type="journal article" date="2018" name="Front. Microbiol.">
        <title>Genome-Based Analysis Reveals the Taxonomy and Diversity of the Family Idiomarinaceae.</title>
        <authorList>
            <person name="Liu Y."/>
            <person name="Lai Q."/>
            <person name="Shao Z."/>
        </authorList>
    </citation>
    <scope>NUCLEOTIDE SEQUENCE [LARGE SCALE GENOMIC DNA]</scope>
    <source>
        <strain evidence="14">SN-14</strain>
    </source>
</reference>
<dbReference type="InterPro" id="IPR036563">
    <property type="entry name" value="MoaE_sf"/>
</dbReference>
<dbReference type="NCBIfam" id="NF007959">
    <property type="entry name" value="PRK10678.1"/>
    <property type="match status" value="1"/>
</dbReference>
<protein>
    <recommendedName>
        <fullName evidence="4">Molybdopterin synthase catalytic subunit</fullName>
        <ecNumber evidence="3">2.8.1.12</ecNumber>
    </recommendedName>
    <alternativeName>
        <fullName evidence="10">MPT synthase subunit 2</fullName>
    </alternativeName>
    <alternativeName>
        <fullName evidence="8">Molybdenum cofactor biosynthesis protein E</fullName>
    </alternativeName>
    <alternativeName>
        <fullName evidence="9">Molybdopterin-converting factor large subunit</fullName>
    </alternativeName>
    <alternativeName>
        <fullName evidence="11">Molybdopterin-converting factor subunit 2</fullName>
    </alternativeName>
</protein>
<organism evidence="13 14">
    <name type="scientific">Idiomarina aquatica</name>
    <dbReference type="NCBI Taxonomy" id="1327752"/>
    <lineage>
        <taxon>Bacteria</taxon>
        <taxon>Pseudomonadati</taxon>
        <taxon>Pseudomonadota</taxon>
        <taxon>Gammaproteobacteria</taxon>
        <taxon>Alteromonadales</taxon>
        <taxon>Idiomarinaceae</taxon>
        <taxon>Idiomarina</taxon>
    </lineage>
</organism>
<comment type="subunit">
    <text evidence="7">Heterotetramer of 2 MoaD subunits and 2 MoaE subunits. Also stable as homodimer. The enzyme changes between these two forms during catalysis.</text>
</comment>
<dbReference type="Gene3D" id="3.90.1170.40">
    <property type="entry name" value="Molybdopterin biosynthesis MoaE subunit"/>
    <property type="match status" value="1"/>
</dbReference>
<dbReference type="GO" id="GO:0006777">
    <property type="term" value="P:Mo-molybdopterin cofactor biosynthetic process"/>
    <property type="evidence" value="ECO:0007669"/>
    <property type="project" value="UniProtKB-KW"/>
</dbReference>
<comment type="similarity">
    <text evidence="2">Belongs to the MoaE family.</text>
</comment>
<dbReference type="PANTHER" id="PTHR23404">
    <property type="entry name" value="MOLYBDOPTERIN SYNTHASE RELATED"/>
    <property type="match status" value="1"/>
</dbReference>
<evidence type="ECO:0000256" key="9">
    <source>
        <dbReference type="ARBA" id="ARBA00030407"/>
    </source>
</evidence>
<evidence type="ECO:0000256" key="11">
    <source>
        <dbReference type="ARBA" id="ARBA00032474"/>
    </source>
</evidence>
<evidence type="ECO:0000256" key="1">
    <source>
        <dbReference type="ARBA" id="ARBA00005046"/>
    </source>
</evidence>
<evidence type="ECO:0000256" key="6">
    <source>
        <dbReference type="ARBA" id="ARBA00023150"/>
    </source>
</evidence>
<dbReference type="EMBL" id="PIPS01000001">
    <property type="protein sequence ID" value="RUO45560.1"/>
    <property type="molecule type" value="Genomic_DNA"/>
</dbReference>
<evidence type="ECO:0000256" key="7">
    <source>
        <dbReference type="ARBA" id="ARBA00026066"/>
    </source>
</evidence>
<dbReference type="Proteomes" id="UP000286680">
    <property type="component" value="Unassembled WGS sequence"/>
</dbReference>
<dbReference type="Pfam" id="PF02391">
    <property type="entry name" value="MoaE"/>
    <property type="match status" value="1"/>
</dbReference>
<dbReference type="AlphaFoldDB" id="A0AA94EI93"/>
<dbReference type="SUPFAM" id="SSF54690">
    <property type="entry name" value="Molybdopterin synthase subunit MoaE"/>
    <property type="match status" value="1"/>
</dbReference>
<evidence type="ECO:0000313" key="13">
    <source>
        <dbReference type="EMBL" id="RUO45560.1"/>
    </source>
</evidence>
<evidence type="ECO:0000256" key="5">
    <source>
        <dbReference type="ARBA" id="ARBA00022679"/>
    </source>
</evidence>
<gene>
    <name evidence="13" type="ORF">CWE23_06075</name>
</gene>
<dbReference type="FunFam" id="3.90.1170.40:FF:000001">
    <property type="entry name" value="Molybdopterin synthase catalytic subunit MoaE"/>
    <property type="match status" value="1"/>
</dbReference>
<evidence type="ECO:0000256" key="8">
    <source>
        <dbReference type="ARBA" id="ARBA00029745"/>
    </source>
</evidence>
<comment type="caution">
    <text evidence="13">The sequence shown here is derived from an EMBL/GenBank/DDBJ whole genome shotgun (WGS) entry which is preliminary data.</text>
</comment>